<dbReference type="RefSeq" id="WP_171199474.1">
    <property type="nucleotide sequence ID" value="NZ_JABEND010000004.1"/>
</dbReference>
<feature type="compositionally biased region" description="Polar residues" evidence="4">
    <location>
        <begin position="338"/>
        <end position="349"/>
    </location>
</feature>
<proteinExistence type="predicted"/>
<dbReference type="PANTHER" id="PTHR30146:SF109">
    <property type="entry name" value="HTH-TYPE TRANSCRIPTIONAL REGULATOR GALS"/>
    <property type="match status" value="1"/>
</dbReference>
<keyword evidence="3" id="KW-0804">Transcription</keyword>
<accession>A0A849ABB4</accession>
<dbReference type="Gene3D" id="3.40.50.2300">
    <property type="match status" value="2"/>
</dbReference>
<dbReference type="SUPFAM" id="SSF53822">
    <property type="entry name" value="Periplasmic binding protein-like I"/>
    <property type="match status" value="1"/>
</dbReference>
<dbReference type="AlphaFoldDB" id="A0A849ABB4"/>
<name>A0A849ABB4_9ACTN</name>
<dbReference type="SMART" id="SM00354">
    <property type="entry name" value="HTH_LACI"/>
    <property type="match status" value="1"/>
</dbReference>
<keyword evidence="2 6" id="KW-0238">DNA-binding</keyword>
<dbReference type="Proteomes" id="UP000562984">
    <property type="component" value="Unassembled WGS sequence"/>
</dbReference>
<organism evidence="6 7">
    <name type="scientific">Nakamurella aerolata</name>
    <dbReference type="NCBI Taxonomy" id="1656892"/>
    <lineage>
        <taxon>Bacteria</taxon>
        <taxon>Bacillati</taxon>
        <taxon>Actinomycetota</taxon>
        <taxon>Actinomycetes</taxon>
        <taxon>Nakamurellales</taxon>
        <taxon>Nakamurellaceae</taxon>
        <taxon>Nakamurella</taxon>
    </lineage>
</organism>
<dbReference type="Pfam" id="PF00356">
    <property type="entry name" value="LacI"/>
    <property type="match status" value="1"/>
</dbReference>
<evidence type="ECO:0000259" key="5">
    <source>
        <dbReference type="PROSITE" id="PS50932"/>
    </source>
</evidence>
<evidence type="ECO:0000256" key="1">
    <source>
        <dbReference type="ARBA" id="ARBA00023015"/>
    </source>
</evidence>
<evidence type="ECO:0000313" key="6">
    <source>
        <dbReference type="EMBL" id="NNG35770.1"/>
    </source>
</evidence>
<dbReference type="EMBL" id="JABEND010000004">
    <property type="protein sequence ID" value="NNG35770.1"/>
    <property type="molecule type" value="Genomic_DNA"/>
</dbReference>
<dbReference type="PANTHER" id="PTHR30146">
    <property type="entry name" value="LACI-RELATED TRANSCRIPTIONAL REPRESSOR"/>
    <property type="match status" value="1"/>
</dbReference>
<dbReference type="CDD" id="cd06267">
    <property type="entry name" value="PBP1_LacI_sugar_binding-like"/>
    <property type="match status" value="1"/>
</dbReference>
<dbReference type="GO" id="GO:0003700">
    <property type="term" value="F:DNA-binding transcription factor activity"/>
    <property type="evidence" value="ECO:0007669"/>
    <property type="project" value="TreeGrafter"/>
</dbReference>
<dbReference type="InterPro" id="IPR001761">
    <property type="entry name" value="Peripla_BP/Lac1_sug-bd_dom"/>
</dbReference>
<comment type="caution">
    <text evidence="6">The sequence shown here is derived from an EMBL/GenBank/DDBJ whole genome shotgun (WGS) entry which is preliminary data.</text>
</comment>
<dbReference type="Gene3D" id="1.10.260.40">
    <property type="entry name" value="lambda repressor-like DNA-binding domains"/>
    <property type="match status" value="1"/>
</dbReference>
<protein>
    <submittedName>
        <fullName evidence="6">LacI family DNA-binding transcriptional regulator</fullName>
    </submittedName>
</protein>
<evidence type="ECO:0000256" key="4">
    <source>
        <dbReference type="SAM" id="MobiDB-lite"/>
    </source>
</evidence>
<dbReference type="CDD" id="cd01392">
    <property type="entry name" value="HTH_LacI"/>
    <property type="match status" value="1"/>
</dbReference>
<gene>
    <name evidence="6" type="ORF">HKD39_08615</name>
</gene>
<keyword evidence="7" id="KW-1185">Reference proteome</keyword>
<evidence type="ECO:0000256" key="2">
    <source>
        <dbReference type="ARBA" id="ARBA00023125"/>
    </source>
</evidence>
<keyword evidence="1" id="KW-0805">Transcription regulation</keyword>
<dbReference type="SUPFAM" id="SSF47413">
    <property type="entry name" value="lambda repressor-like DNA-binding domains"/>
    <property type="match status" value="1"/>
</dbReference>
<feature type="region of interest" description="Disordered" evidence="4">
    <location>
        <begin position="323"/>
        <end position="376"/>
    </location>
</feature>
<feature type="compositionally biased region" description="Low complexity" evidence="4">
    <location>
        <begin position="350"/>
        <end position="369"/>
    </location>
</feature>
<reference evidence="6 7" key="1">
    <citation type="submission" date="2020-05" db="EMBL/GenBank/DDBJ databases">
        <title>Nakamurella sp. DB0629 isolated from air conditioner.</title>
        <authorList>
            <person name="Kim D.H."/>
            <person name="Kim D.-U."/>
        </authorList>
    </citation>
    <scope>NUCLEOTIDE SEQUENCE [LARGE SCALE GENOMIC DNA]</scope>
    <source>
        <strain evidence="6 7">DB0629</strain>
    </source>
</reference>
<dbReference type="Pfam" id="PF00532">
    <property type="entry name" value="Peripla_BP_1"/>
    <property type="match status" value="1"/>
</dbReference>
<dbReference type="PROSITE" id="PS50932">
    <property type="entry name" value="HTH_LACI_2"/>
    <property type="match status" value="1"/>
</dbReference>
<feature type="domain" description="HTH lacI-type" evidence="5">
    <location>
        <begin position="1"/>
        <end position="53"/>
    </location>
</feature>
<evidence type="ECO:0000313" key="7">
    <source>
        <dbReference type="Proteomes" id="UP000562984"/>
    </source>
</evidence>
<dbReference type="InterPro" id="IPR000843">
    <property type="entry name" value="HTH_LacI"/>
</dbReference>
<evidence type="ECO:0000256" key="3">
    <source>
        <dbReference type="ARBA" id="ARBA00023163"/>
    </source>
</evidence>
<dbReference type="InterPro" id="IPR010982">
    <property type="entry name" value="Lambda_DNA-bd_dom_sf"/>
</dbReference>
<sequence>MKDVAELAGVSAKTVSRVFNNDRYISDDVRGRVEAAIAELGYVMDTAARTLRSGRDKAIGVAVPDLADPFFAGVVRGIESAARQHDTAVLVSSLGDTAERERAAVQALLGRRVAGLIVAPTGGDQSYLRPWARQLPLVFVDRPADTVKADGVISDDETAAAAAVQRLLNAGHRRIAVARPDLDVVTVQRRLRGYRAALSAAGLSMEPSLQLAIGPDLEATRTAVTDLLAQTPPPTALFAASSRVAVDVVAVTHELDRTDLAIVSFGDFDMAAALRPSITAIDQRPIELGQAAAERIFHRLDKPGSRLRRNILFELSIIERQSSRPAPVLAHRPRSTERASTTGRSNHQRSSNQTTKHNTSQQSTSQQRSSKGRKRA</sequence>
<dbReference type="GO" id="GO:0000976">
    <property type="term" value="F:transcription cis-regulatory region binding"/>
    <property type="evidence" value="ECO:0007669"/>
    <property type="project" value="TreeGrafter"/>
</dbReference>
<dbReference type="InterPro" id="IPR028082">
    <property type="entry name" value="Peripla_BP_I"/>
</dbReference>